<reference evidence="1 2" key="1">
    <citation type="submission" date="2019-05" db="EMBL/GenBank/DDBJ databases">
        <authorList>
            <person name="Narsing Rao M.P."/>
            <person name="Li W.J."/>
        </authorList>
    </citation>
    <scope>NUCLEOTIDE SEQUENCE [LARGE SCALE GENOMIC DNA]</scope>
    <source>
        <strain evidence="1 2">SYSU_K30003</strain>
    </source>
</reference>
<dbReference type="RefSeq" id="WP_138195694.1">
    <property type="nucleotide sequence ID" value="NZ_VCIW01000013.1"/>
</dbReference>
<gene>
    <name evidence="1" type="ORF">FE782_18325</name>
</gene>
<dbReference type="OrthoDB" id="2880699at2"/>
<evidence type="ECO:0000313" key="1">
    <source>
        <dbReference type="EMBL" id="TLS50662.1"/>
    </source>
</evidence>
<accession>A0A5R9G2S9</accession>
<dbReference type="AlphaFoldDB" id="A0A5R9G2S9"/>
<dbReference type="EMBL" id="VCIW01000013">
    <property type="protein sequence ID" value="TLS50662.1"/>
    <property type="molecule type" value="Genomic_DNA"/>
</dbReference>
<evidence type="ECO:0000313" key="2">
    <source>
        <dbReference type="Proteomes" id="UP000309676"/>
    </source>
</evidence>
<organism evidence="1 2">
    <name type="scientific">Paenibacillus antri</name>
    <dbReference type="NCBI Taxonomy" id="2582848"/>
    <lineage>
        <taxon>Bacteria</taxon>
        <taxon>Bacillati</taxon>
        <taxon>Bacillota</taxon>
        <taxon>Bacilli</taxon>
        <taxon>Bacillales</taxon>
        <taxon>Paenibacillaceae</taxon>
        <taxon>Paenibacillus</taxon>
    </lineage>
</organism>
<protein>
    <submittedName>
        <fullName evidence="1">Uncharacterized protein</fullName>
    </submittedName>
</protein>
<proteinExistence type="predicted"/>
<sequence>MSKERDAFAKLAGRMKREFRRFAGSYASAVKNGAEVAGRRMLEAAQEKDQPPEKLAGKLLDAVKLGAQHAGEQLISAGLEAFERSQEQSKSRK</sequence>
<comment type="caution">
    <text evidence="1">The sequence shown here is derived from an EMBL/GenBank/DDBJ whole genome shotgun (WGS) entry which is preliminary data.</text>
</comment>
<keyword evidence="2" id="KW-1185">Reference proteome</keyword>
<dbReference type="Proteomes" id="UP000309676">
    <property type="component" value="Unassembled WGS sequence"/>
</dbReference>
<name>A0A5R9G2S9_9BACL</name>